<keyword evidence="2" id="KW-1133">Transmembrane helix</keyword>
<feature type="transmembrane region" description="Helical" evidence="2">
    <location>
        <begin position="129"/>
        <end position="151"/>
    </location>
</feature>
<gene>
    <name evidence="3" type="ORF">EII34_03065</name>
</gene>
<dbReference type="Proteomes" id="UP000280819">
    <property type="component" value="Unassembled WGS sequence"/>
</dbReference>
<keyword evidence="2" id="KW-0472">Membrane</keyword>
<feature type="compositionally biased region" description="Basic and acidic residues" evidence="1">
    <location>
        <begin position="1"/>
        <end position="10"/>
    </location>
</feature>
<feature type="region of interest" description="Disordered" evidence="1">
    <location>
        <begin position="1"/>
        <end position="118"/>
    </location>
</feature>
<organism evidence="3 4">
    <name type="scientific">Arachnia propionica</name>
    <dbReference type="NCBI Taxonomy" id="1750"/>
    <lineage>
        <taxon>Bacteria</taxon>
        <taxon>Bacillati</taxon>
        <taxon>Actinomycetota</taxon>
        <taxon>Actinomycetes</taxon>
        <taxon>Propionibacteriales</taxon>
        <taxon>Propionibacteriaceae</taxon>
        <taxon>Arachnia</taxon>
    </lineage>
</organism>
<dbReference type="OrthoDB" id="3722962at2"/>
<dbReference type="AlphaFoldDB" id="A0A3P1TDN6"/>
<dbReference type="EMBL" id="RQZG01000002">
    <property type="protein sequence ID" value="RRD06623.1"/>
    <property type="molecule type" value="Genomic_DNA"/>
</dbReference>
<keyword evidence="2" id="KW-0812">Transmembrane</keyword>
<evidence type="ECO:0000256" key="2">
    <source>
        <dbReference type="SAM" id="Phobius"/>
    </source>
</evidence>
<name>A0A3P1TDN6_9ACTN</name>
<accession>A0A3P1TDN6</accession>
<evidence type="ECO:0000256" key="1">
    <source>
        <dbReference type="SAM" id="MobiDB-lite"/>
    </source>
</evidence>
<evidence type="ECO:0000313" key="3">
    <source>
        <dbReference type="EMBL" id="RRD06623.1"/>
    </source>
</evidence>
<reference evidence="3 4" key="1">
    <citation type="submission" date="2018-11" db="EMBL/GenBank/DDBJ databases">
        <title>Genomes From Bacteria Associated with the Canine Oral Cavity: a Test Case for Automated Genome-Based Taxonomic Assignment.</title>
        <authorList>
            <person name="Coil D.A."/>
            <person name="Jospin G."/>
            <person name="Darling A.E."/>
            <person name="Wallis C."/>
            <person name="Davis I.J."/>
            <person name="Harris S."/>
            <person name="Eisen J.A."/>
            <person name="Holcombe L.J."/>
            <person name="O'Flynn C."/>
        </authorList>
    </citation>
    <scope>NUCLEOTIDE SEQUENCE [LARGE SCALE GENOMIC DNA]</scope>
    <source>
        <strain evidence="3 4">OH887_COT-365</strain>
    </source>
</reference>
<comment type="caution">
    <text evidence="3">The sequence shown here is derived from an EMBL/GenBank/DDBJ whole genome shotgun (WGS) entry which is preliminary data.</text>
</comment>
<proteinExistence type="predicted"/>
<protein>
    <submittedName>
        <fullName evidence="3">Uncharacterized protein</fullName>
    </submittedName>
</protein>
<feature type="compositionally biased region" description="Low complexity" evidence="1">
    <location>
        <begin position="90"/>
        <end position="102"/>
    </location>
</feature>
<evidence type="ECO:0000313" key="4">
    <source>
        <dbReference type="Proteomes" id="UP000280819"/>
    </source>
</evidence>
<dbReference type="RefSeq" id="WP_124842808.1">
    <property type="nucleotide sequence ID" value="NZ_RQZG01000002.1"/>
</dbReference>
<sequence>MTDSGNERPRRAFAPEGAEPDGLDDTRRAVPGGARRGAADDFDTPFARPADPDSATAIPAPVLPETERRLDPPAAVGRRSVSSAPDAPRRSAPSTTSPTTATMSFPSRARLEESGEGDGGWFHHHRRTLLLWGSGALAALVLIVIGFFVLANRGRGDEAQQPGESTTSELPPAASTANLMEASDAGNIVPDVSWSQVTTSELKKDHQYRVVCRGKDVADINPVVSLQRTLGADDAERQPALLHEIDGYASVDAATQVYAKRVSDISTCAINQLYIAGATAVTGLGDEAVQVTVVSEEENSLHHTLLMVRTGRTVSTFVVKQTGAAVDPAPLARAAAVRLQEICAASEGTCPGEPTVTPSVPPRVEPPGWLISADLPRITPGSGKWVQGGAPADVKANGIGCENMSLDTDPGPTERQQITFVLSETNQVPAGFGLDELRFTFADEEAASGFESTLVSNILSCKERLTTANVAEFEAVSGTGANEVPVTARMFSVSLDKSDDSKAHYQLVITRAANTVSYVLVAVAPEYQFSEAQLGSVAIRAAQRATQA</sequence>